<dbReference type="InterPro" id="IPR016159">
    <property type="entry name" value="Cullin_repeat-like_dom_sf"/>
</dbReference>
<keyword evidence="3" id="KW-0653">Protein transport</keyword>
<dbReference type="PANTHER" id="PTHR12542">
    <property type="entry name" value="EXOCYST COMPLEX PROTEIN EXO70"/>
    <property type="match status" value="1"/>
</dbReference>
<feature type="region of interest" description="Disordered" evidence="4">
    <location>
        <begin position="98"/>
        <end position="121"/>
    </location>
</feature>
<dbReference type="OrthoDB" id="1922221at2759"/>
<evidence type="ECO:0000259" key="5">
    <source>
        <dbReference type="Pfam" id="PF03081"/>
    </source>
</evidence>
<name>A0A9D5HJ80_9LILI</name>
<evidence type="ECO:0000256" key="3">
    <source>
        <dbReference type="RuleBase" id="RU365026"/>
    </source>
</evidence>
<dbReference type="Proteomes" id="UP001085076">
    <property type="component" value="Miscellaneous, Linkage group lg03"/>
</dbReference>
<reference evidence="6" key="1">
    <citation type="submission" date="2021-03" db="EMBL/GenBank/DDBJ databases">
        <authorList>
            <person name="Li Z."/>
            <person name="Yang C."/>
        </authorList>
    </citation>
    <scope>NUCLEOTIDE SEQUENCE</scope>
    <source>
        <strain evidence="6">Dzin_1.0</strain>
        <tissue evidence="6">Leaf</tissue>
    </source>
</reference>
<feature type="compositionally biased region" description="Low complexity" evidence="4">
    <location>
        <begin position="102"/>
        <end position="116"/>
    </location>
</feature>
<keyword evidence="7" id="KW-1185">Reference proteome</keyword>
<evidence type="ECO:0000256" key="2">
    <source>
        <dbReference type="ARBA" id="ARBA00022448"/>
    </source>
</evidence>
<comment type="caution">
    <text evidence="6">The sequence shown here is derived from an EMBL/GenBank/DDBJ whole genome shotgun (WGS) entry which is preliminary data.</text>
</comment>
<keyword evidence="2 3" id="KW-0813">Transport</keyword>
<sequence length="583" mass="64740">MEENINAAQSIILKWDENTSSYAKLTPLFHDDRAEARQFLRGVAELQTAMLYFVSNEHGGVSVYRSQALASAQKLMQTAMRRLEREFYQILSSNRDQLDPESISTHSSHSSISMTSDGGGDDADEEIRAAGDFISEVEHTSALVMADLRDIADVMISVGYGKECVQIYRVIRKSIVDESLYRLGFENHAPNQIQKLEWEVLDLKIKTWVSAAKVAIKTLFYGERILCDHVFGGSESIRESCFADVTKEAALQFLGFSESVAKTKRSPEKLFRILDLYNTISDLLPDIATIFSFESTAAVRSQAITSLQKLSEIARSTLTDFEAVIQKDASKTPPSGAGIHPLTRYAMIYIVSLADYDAALTEIFSEGTNKAQSSLTDSSYEGIPSPSTTSFSSDEGIRSSVAAKLARLLLVLICKLDSKAGIYKDGAMSYLFLANNLWFIVRKVKESKLGFILGEEWEPRHAETARQYTRSYERVAWGRVAAAAVAEGIASAGEAWERMRAFNVAFEEAMRSQSECVIADEELREEVRTSIAGMIVPGYRILYDKGRETLKDSAMNLVRYAPDDVRILVADLFENAAGSGRLS</sequence>
<dbReference type="GO" id="GO:0000145">
    <property type="term" value="C:exocyst"/>
    <property type="evidence" value="ECO:0007669"/>
    <property type="project" value="InterPro"/>
</dbReference>
<dbReference type="Pfam" id="PF03081">
    <property type="entry name" value="Exo70_C"/>
    <property type="match status" value="1"/>
</dbReference>
<dbReference type="Gene3D" id="1.20.1280.170">
    <property type="entry name" value="Exocyst complex component Exo70"/>
    <property type="match status" value="1"/>
</dbReference>
<evidence type="ECO:0000256" key="1">
    <source>
        <dbReference type="ARBA" id="ARBA00006756"/>
    </source>
</evidence>
<dbReference type="InterPro" id="IPR004140">
    <property type="entry name" value="Exo70"/>
</dbReference>
<organism evidence="6 7">
    <name type="scientific">Dioscorea zingiberensis</name>
    <dbReference type="NCBI Taxonomy" id="325984"/>
    <lineage>
        <taxon>Eukaryota</taxon>
        <taxon>Viridiplantae</taxon>
        <taxon>Streptophyta</taxon>
        <taxon>Embryophyta</taxon>
        <taxon>Tracheophyta</taxon>
        <taxon>Spermatophyta</taxon>
        <taxon>Magnoliopsida</taxon>
        <taxon>Liliopsida</taxon>
        <taxon>Dioscoreales</taxon>
        <taxon>Dioscoreaceae</taxon>
        <taxon>Dioscorea</taxon>
    </lineage>
</organism>
<comment type="similarity">
    <text evidence="1 3">Belongs to the EXO70 family.</text>
</comment>
<dbReference type="PANTHER" id="PTHR12542:SF17">
    <property type="entry name" value="EXOCYST SUBUNIT EXO70 FAMILY PROTEIN"/>
    <property type="match status" value="1"/>
</dbReference>
<dbReference type="EMBL" id="JAGGNH010000003">
    <property type="protein sequence ID" value="KAJ0978451.1"/>
    <property type="molecule type" value="Genomic_DNA"/>
</dbReference>
<evidence type="ECO:0000313" key="6">
    <source>
        <dbReference type="EMBL" id="KAJ0978451.1"/>
    </source>
</evidence>
<feature type="domain" description="Exocyst complex subunit Exo70 C-terminal" evidence="5">
    <location>
        <begin position="206"/>
        <end position="567"/>
    </location>
</feature>
<dbReference type="InterPro" id="IPR046364">
    <property type="entry name" value="Exo70_C"/>
</dbReference>
<reference evidence="6" key="2">
    <citation type="journal article" date="2022" name="Hortic Res">
        <title>The genome of Dioscorea zingiberensis sheds light on the biosynthesis, origin and evolution of the medicinally important diosgenin saponins.</title>
        <authorList>
            <person name="Li Y."/>
            <person name="Tan C."/>
            <person name="Li Z."/>
            <person name="Guo J."/>
            <person name="Li S."/>
            <person name="Chen X."/>
            <person name="Wang C."/>
            <person name="Dai X."/>
            <person name="Yang H."/>
            <person name="Song W."/>
            <person name="Hou L."/>
            <person name="Xu J."/>
            <person name="Tong Z."/>
            <person name="Xu A."/>
            <person name="Yuan X."/>
            <person name="Wang W."/>
            <person name="Yang Q."/>
            <person name="Chen L."/>
            <person name="Sun Z."/>
            <person name="Wang K."/>
            <person name="Pan B."/>
            <person name="Chen J."/>
            <person name="Bao Y."/>
            <person name="Liu F."/>
            <person name="Qi X."/>
            <person name="Gang D.R."/>
            <person name="Wen J."/>
            <person name="Li J."/>
        </authorList>
    </citation>
    <scope>NUCLEOTIDE SEQUENCE</scope>
    <source>
        <strain evidence="6">Dzin_1.0</strain>
    </source>
</reference>
<evidence type="ECO:0000256" key="4">
    <source>
        <dbReference type="SAM" id="MobiDB-lite"/>
    </source>
</evidence>
<dbReference type="GO" id="GO:0006887">
    <property type="term" value="P:exocytosis"/>
    <property type="evidence" value="ECO:0007669"/>
    <property type="project" value="UniProtKB-KW"/>
</dbReference>
<accession>A0A9D5HJ80</accession>
<dbReference type="SUPFAM" id="SSF74788">
    <property type="entry name" value="Cullin repeat-like"/>
    <property type="match status" value="1"/>
</dbReference>
<dbReference type="Pfam" id="PF20669">
    <property type="entry name" value="Exo70_N"/>
    <property type="match status" value="1"/>
</dbReference>
<protein>
    <recommendedName>
        <fullName evidence="3">Exocyst subunit Exo70 family protein</fullName>
    </recommendedName>
</protein>
<dbReference type="GO" id="GO:0015031">
    <property type="term" value="P:protein transport"/>
    <property type="evidence" value="ECO:0007669"/>
    <property type="project" value="UniProtKB-KW"/>
</dbReference>
<dbReference type="AlphaFoldDB" id="A0A9D5HJ80"/>
<keyword evidence="3" id="KW-0268">Exocytosis</keyword>
<dbReference type="GO" id="GO:0005546">
    <property type="term" value="F:phosphatidylinositol-4,5-bisphosphate binding"/>
    <property type="evidence" value="ECO:0007669"/>
    <property type="project" value="InterPro"/>
</dbReference>
<comment type="function">
    <text evidence="3">Component of the exocyst complex.</text>
</comment>
<evidence type="ECO:0000313" key="7">
    <source>
        <dbReference type="Proteomes" id="UP001085076"/>
    </source>
</evidence>
<proteinExistence type="inferred from homology"/>
<gene>
    <name evidence="6" type="ORF">J5N97_013925</name>
</gene>